<evidence type="ECO:0000256" key="1">
    <source>
        <dbReference type="SAM" id="MobiDB-lite"/>
    </source>
</evidence>
<feature type="domain" description="Complex 1 LYR protein" evidence="2">
    <location>
        <begin position="17"/>
        <end position="73"/>
    </location>
</feature>
<dbReference type="EMBL" id="MVGC01000236">
    <property type="protein sequence ID" value="RJE21328.1"/>
    <property type="molecule type" value="Genomic_DNA"/>
</dbReference>
<dbReference type="InterPro" id="IPR008011">
    <property type="entry name" value="Complex1_LYR_dom"/>
</dbReference>
<organism evidence="3 4">
    <name type="scientific">Aspergillus sclerotialis</name>
    <dbReference type="NCBI Taxonomy" id="2070753"/>
    <lineage>
        <taxon>Eukaryota</taxon>
        <taxon>Fungi</taxon>
        <taxon>Dikarya</taxon>
        <taxon>Ascomycota</taxon>
        <taxon>Pezizomycotina</taxon>
        <taxon>Eurotiomycetes</taxon>
        <taxon>Eurotiomycetidae</taxon>
        <taxon>Eurotiales</taxon>
        <taxon>Aspergillaceae</taxon>
        <taxon>Aspergillus</taxon>
        <taxon>Aspergillus subgen. Polypaecilum</taxon>
    </lineage>
</organism>
<evidence type="ECO:0000313" key="4">
    <source>
        <dbReference type="Proteomes" id="UP000266188"/>
    </source>
</evidence>
<dbReference type="CDD" id="cd20273">
    <property type="entry name" value="Complex1_LYR_unchar"/>
    <property type="match status" value="1"/>
</dbReference>
<evidence type="ECO:0000313" key="3">
    <source>
        <dbReference type="EMBL" id="RJE21328.1"/>
    </source>
</evidence>
<keyword evidence="4" id="KW-1185">Reference proteome</keyword>
<name>A0A3A2ZDV4_9EURO</name>
<proteinExistence type="predicted"/>
<feature type="region of interest" description="Disordered" evidence="1">
    <location>
        <begin position="94"/>
        <end position="113"/>
    </location>
</feature>
<feature type="compositionally biased region" description="Basic and acidic residues" evidence="1">
    <location>
        <begin position="359"/>
        <end position="370"/>
    </location>
</feature>
<feature type="compositionally biased region" description="Basic and acidic residues" evidence="1">
    <location>
        <begin position="291"/>
        <end position="304"/>
    </location>
</feature>
<dbReference type="Proteomes" id="UP000266188">
    <property type="component" value="Unassembled WGS sequence"/>
</dbReference>
<protein>
    <submittedName>
        <fullName evidence="3">DNA repair protein</fullName>
    </submittedName>
</protein>
<dbReference type="Pfam" id="PF05347">
    <property type="entry name" value="Complex1_LYR"/>
    <property type="match status" value="1"/>
</dbReference>
<accession>A0A3A2ZDV4</accession>
<feature type="region of interest" description="Disordered" evidence="1">
    <location>
        <begin position="273"/>
        <end position="370"/>
    </location>
</feature>
<feature type="compositionally biased region" description="Polar residues" evidence="1">
    <location>
        <begin position="307"/>
        <end position="323"/>
    </location>
</feature>
<feature type="compositionally biased region" description="Basic and acidic residues" evidence="1">
    <location>
        <begin position="324"/>
        <end position="342"/>
    </location>
</feature>
<feature type="region of interest" description="Disordered" evidence="1">
    <location>
        <begin position="385"/>
        <end position="406"/>
    </location>
</feature>
<dbReference type="OrthoDB" id="6508832at2759"/>
<evidence type="ECO:0000259" key="2">
    <source>
        <dbReference type="Pfam" id="PF05347"/>
    </source>
</evidence>
<dbReference type="InterPro" id="IPR046896">
    <property type="entry name" value="Cup1-like_N"/>
</dbReference>
<feature type="compositionally biased region" description="Basic and acidic residues" evidence="1">
    <location>
        <begin position="94"/>
        <end position="105"/>
    </location>
</feature>
<sequence length="406" mass="46025">MLKKFIPKHSGIHRFATLALYRALLRQCRTLPKNVTVSGTVKQLIPMRFHRYKRLDSPSQIANAMKAGYEALDLLHSVSRGSKRDARRISKLINESESRKQRSSEMQRQMTEAKLAIPKTASQIRREEAIRFQESTAKTHPDATPILSRPRPVVSGKRRVPVFVNARGIPMLRIKKPQPRILSGIIRSKLTRRERWVNRENALAVDILFTKDEDNWDKLTVSQDPVPWTKEVWEALQQTKRTIKNNDIKNSEMAKAMWNVVLRERELAAKEEAAAKGGLPANDESVASGETSKENLTAKEDLAAAKESQNAVPRQPELQTKENFTGKEELVAKEESPAKDPTVENDFAAGEKMVAAEEPQAKKDSKTKEDLAAAEDLWNVILRQQELEVQHDPTTKAEKERLSHGK</sequence>
<reference evidence="4" key="1">
    <citation type="submission" date="2017-02" db="EMBL/GenBank/DDBJ databases">
        <authorList>
            <person name="Tafer H."/>
            <person name="Lopandic K."/>
        </authorList>
    </citation>
    <scope>NUCLEOTIDE SEQUENCE [LARGE SCALE GENOMIC DNA]</scope>
    <source>
        <strain evidence="4">CBS 366.77</strain>
    </source>
</reference>
<comment type="caution">
    <text evidence="3">The sequence shown here is derived from an EMBL/GenBank/DDBJ whole genome shotgun (WGS) entry which is preliminary data.</text>
</comment>
<gene>
    <name evidence="3" type="ORF">PHISCL_06345</name>
</gene>
<dbReference type="STRING" id="2070753.A0A3A2ZDV4"/>
<dbReference type="AlphaFoldDB" id="A0A3A2ZDV4"/>